<name>A0A1H1L991_9FLAO</name>
<accession>A0A1H1L991</accession>
<protein>
    <submittedName>
        <fullName evidence="1">Uncharacterized protein</fullName>
    </submittedName>
</protein>
<proteinExistence type="predicted"/>
<keyword evidence="2" id="KW-1185">Reference proteome</keyword>
<evidence type="ECO:0000313" key="1">
    <source>
        <dbReference type="EMBL" id="SDR71066.1"/>
    </source>
</evidence>
<dbReference type="EMBL" id="LT629745">
    <property type="protein sequence ID" value="SDR71066.1"/>
    <property type="molecule type" value="Genomic_DNA"/>
</dbReference>
<organism evidence="1 2">
    <name type="scientific">Christiangramia echinicola</name>
    <dbReference type="NCBI Taxonomy" id="279359"/>
    <lineage>
        <taxon>Bacteria</taxon>
        <taxon>Pseudomonadati</taxon>
        <taxon>Bacteroidota</taxon>
        <taxon>Flavobacteriia</taxon>
        <taxon>Flavobacteriales</taxon>
        <taxon>Flavobacteriaceae</taxon>
        <taxon>Christiangramia</taxon>
    </lineage>
</organism>
<dbReference type="RefSeq" id="WP_089661267.1">
    <property type="nucleotide sequence ID" value="NZ_LT629745.1"/>
</dbReference>
<evidence type="ECO:0000313" key="2">
    <source>
        <dbReference type="Proteomes" id="UP000198858"/>
    </source>
</evidence>
<dbReference type="Proteomes" id="UP000198858">
    <property type="component" value="Chromosome I"/>
</dbReference>
<sequence>MRWIKSLQDLREHIFSRKENLSNRKIKVDKAYKPRVIYNSTCQQIAANVSDKFKYFPSLHKLKLQNPGQFELFIHFKSSRYNSAKEYVELTSQFVIRSIKMKKFAKQKPVLNYWTDIIIAFDYGFFINPEKGKILWNLSSKKEKEKAIEVITKISQNDLISFYNKYSDPDYLIEEIENENFELNGLIATVQFLLAYDKISIAENYLSRKLEVYIDDYSDFKKIDERFRANKIDDTYPHGHYNFAEQIAILKNVYSLKITVPNNGSSQITGS</sequence>
<dbReference type="STRING" id="1250231.SAMN04488552_0641"/>
<reference evidence="1 2" key="1">
    <citation type="submission" date="2016-10" db="EMBL/GenBank/DDBJ databases">
        <authorList>
            <person name="Varghese N."/>
            <person name="Submissions S."/>
        </authorList>
    </citation>
    <scope>NUCLEOTIDE SEQUENCE [LARGE SCALE GENOMIC DNA]</scope>
    <source>
        <strain evidence="1 2">Mar_2010_102</strain>
    </source>
</reference>
<dbReference type="AlphaFoldDB" id="A0A1H1L991"/>
<gene>
    <name evidence="1" type="ORF">SAMN04488552_0641</name>
</gene>